<sequence>MMQTDDSLDANTWVGLVGSLASAVLGGLAAVGVLLLTLKTEQRKRAEEDRRQVVERRLDLADELGDLVGTMNVGDGLSLPEISVKALQAGRLVRKIDRTWADQHEGRHISIALFNGVQAFREIVDAGLTDDSLTWLRKQLFPAIENLTSSMAHREQYIVATDATALLQVVETKPTRST</sequence>
<name>A0A0B0DBD6_9MICC</name>
<gene>
    <name evidence="2" type="ORF">AS25_09035</name>
</gene>
<keyword evidence="1" id="KW-0812">Transmembrane</keyword>
<evidence type="ECO:0000313" key="3">
    <source>
        <dbReference type="Proteomes" id="UP000030664"/>
    </source>
</evidence>
<dbReference type="EMBL" id="JROM01000040">
    <property type="protein sequence ID" value="KHE74085.1"/>
    <property type="molecule type" value="Genomic_DNA"/>
</dbReference>
<comment type="caution">
    <text evidence="2">The sequence shown here is derived from an EMBL/GenBank/DDBJ whole genome shotgun (WGS) entry which is preliminary data.</text>
</comment>
<dbReference type="Proteomes" id="UP000030664">
    <property type="component" value="Unassembled WGS sequence"/>
</dbReference>
<feature type="transmembrane region" description="Helical" evidence="1">
    <location>
        <begin position="12"/>
        <end position="36"/>
    </location>
</feature>
<dbReference type="AlphaFoldDB" id="A0A0B0DBD6"/>
<reference evidence="2 3" key="1">
    <citation type="submission" date="2014-09" db="EMBL/GenBank/DDBJ databases">
        <title>High-quality draft genome sequence of Kocuria marina SO9-6, an actinobacterium isolated from a copper mine.</title>
        <authorList>
            <person name="Castro D.B."/>
            <person name="Pereira L.B."/>
            <person name="Silva M.V."/>
            <person name="Silva B.P."/>
            <person name="Zanardi B.R."/>
            <person name="Carlos C."/>
            <person name="Belgini D.R."/>
            <person name="Limache E.G."/>
            <person name="Lacerda G.V."/>
            <person name="Nery M.B."/>
            <person name="Gomes M.B."/>
            <person name="Souza S."/>
            <person name="Silva T.M."/>
            <person name="Rodrigues V.D."/>
            <person name="Paulino L.C."/>
            <person name="Vicentini R."/>
            <person name="Ferraz L.F."/>
            <person name="Ottoboni L.M."/>
        </authorList>
    </citation>
    <scope>NUCLEOTIDE SEQUENCE [LARGE SCALE GENOMIC DNA]</scope>
    <source>
        <strain evidence="2 3">SO9-6</strain>
    </source>
</reference>
<organism evidence="2 3">
    <name type="scientific">Kocuria marina</name>
    <dbReference type="NCBI Taxonomy" id="223184"/>
    <lineage>
        <taxon>Bacteria</taxon>
        <taxon>Bacillati</taxon>
        <taxon>Actinomycetota</taxon>
        <taxon>Actinomycetes</taxon>
        <taxon>Micrococcales</taxon>
        <taxon>Micrococcaceae</taxon>
        <taxon>Kocuria</taxon>
    </lineage>
</organism>
<evidence type="ECO:0000313" key="2">
    <source>
        <dbReference type="EMBL" id="KHE74085.1"/>
    </source>
</evidence>
<protein>
    <submittedName>
        <fullName evidence="2">Uncharacterized protein</fullName>
    </submittedName>
</protein>
<accession>A0A0B0DBD6</accession>
<proteinExistence type="predicted"/>
<keyword evidence="1" id="KW-0472">Membrane</keyword>
<evidence type="ECO:0000256" key="1">
    <source>
        <dbReference type="SAM" id="Phobius"/>
    </source>
</evidence>
<keyword evidence="1" id="KW-1133">Transmembrane helix</keyword>